<feature type="compositionally biased region" description="Low complexity" evidence="9">
    <location>
        <begin position="33"/>
        <end position="48"/>
    </location>
</feature>
<name>A0A2H5QLA2_CITUN</name>
<keyword evidence="6" id="KW-0406">Ion transport</keyword>
<dbReference type="SUPFAM" id="SSF50182">
    <property type="entry name" value="Sm-like ribonucleoproteins"/>
    <property type="match status" value="1"/>
</dbReference>
<comment type="similarity">
    <text evidence="2">Belongs to the MscS (TC 1.A.23) family.</text>
</comment>
<feature type="transmembrane region" description="Helical" evidence="10">
    <location>
        <begin position="116"/>
        <end position="144"/>
    </location>
</feature>
<dbReference type="GO" id="GO:0006820">
    <property type="term" value="P:monoatomic anion transport"/>
    <property type="evidence" value="ECO:0007669"/>
    <property type="project" value="TreeGrafter"/>
</dbReference>
<dbReference type="AlphaFoldDB" id="A0A2H5QLA2"/>
<dbReference type="Proteomes" id="UP000236630">
    <property type="component" value="Unassembled WGS sequence"/>
</dbReference>
<dbReference type="InterPro" id="IPR010920">
    <property type="entry name" value="LSM_dom_sf"/>
</dbReference>
<keyword evidence="7 10" id="KW-0472">Membrane</keyword>
<feature type="compositionally biased region" description="Acidic residues" evidence="9">
    <location>
        <begin position="52"/>
        <end position="72"/>
    </location>
</feature>
<keyword evidence="3" id="KW-0813">Transport</keyword>
<feature type="domain" description="Mechanosensitive ion channel MscS" evidence="11">
    <location>
        <begin position="464"/>
        <end position="520"/>
    </location>
</feature>
<evidence type="ECO:0000256" key="5">
    <source>
        <dbReference type="ARBA" id="ARBA00022989"/>
    </source>
</evidence>
<comment type="subcellular location">
    <subcellularLocation>
        <location evidence="1">Membrane</location>
        <topology evidence="1">Multi-pass membrane protein</topology>
    </subcellularLocation>
</comment>
<sequence>MGNDKGKDNAVIQINSDTEEAPETELETRLLDPNKAPAAALPKSLKSSALREDEDEEGEEQQEEEDEDEEEEDIIGKMKTILIVFELILFVSIIGLLISSLTVNKLKNHVIWDLELWKWCVLALVILCGRVASQWFINIIVFLIEKNFLLKHLVLYFVYGLRTSISVFIWLTLVLLVWILLFDHGYGVKRSSRATSKILHHIITRTLACFLAGAALWLVKTFSVKLIGVSFQCKRFFDRIHDSIFHQHVVQVLSTPKKKMDKKFRNINTAMQFIFTIRDVKKVKRMTEEKISTCSLKALIRFISGSKLSMSNELDAQDDIKSVSEAKHLADKIIANIVSVPQSEFIEKDRLLEFLQNERHVKYMLKLFVGAARSGKINKSDFKKWVIKVYKDRETLKRSLNDAKTAIEELNRILSAIVIVVIIIVWLLVMGLLTYKIIALVTSQLLLLAFMFGNTARTYFEAIIFVFVTHPFDVGDRCIIDGVQMVVDEMNILTTIFLRYDNERIYYPNSVLATKPIGNFFRSPPEMGDSVEFAIDVFTSIEIIAELKSRIKHYLERKHKHWSKDHILVVKEIENVNKMEMALYVTHTINFQDYAKKVKRRSKLVLELKKIFEDLGIRYYLLPQEVRIR</sequence>
<dbReference type="Gene3D" id="2.30.30.60">
    <property type="match status" value="1"/>
</dbReference>
<proteinExistence type="inferred from homology"/>
<dbReference type="GO" id="GO:0005886">
    <property type="term" value="C:plasma membrane"/>
    <property type="evidence" value="ECO:0007669"/>
    <property type="project" value="UniProtKB-ARBA"/>
</dbReference>
<accession>A0A2H5QLA2</accession>
<protein>
    <recommendedName>
        <fullName evidence="11">Mechanosensitive ion channel MscS domain-containing protein</fullName>
    </recommendedName>
</protein>
<feature type="transmembrane region" description="Helical" evidence="10">
    <location>
        <begin position="81"/>
        <end position="104"/>
    </location>
</feature>
<evidence type="ECO:0000256" key="6">
    <source>
        <dbReference type="ARBA" id="ARBA00023065"/>
    </source>
</evidence>
<keyword evidence="8" id="KW-0407">Ion channel</keyword>
<evidence type="ECO:0000256" key="2">
    <source>
        <dbReference type="ARBA" id="ARBA00008017"/>
    </source>
</evidence>
<evidence type="ECO:0000313" key="13">
    <source>
        <dbReference type="Proteomes" id="UP000236630"/>
    </source>
</evidence>
<dbReference type="Pfam" id="PF00924">
    <property type="entry name" value="MS_channel_2nd"/>
    <property type="match status" value="1"/>
</dbReference>
<dbReference type="STRING" id="55188.A0A2H5QLA2"/>
<keyword evidence="13" id="KW-1185">Reference proteome</keyword>
<comment type="caution">
    <text evidence="12">The sequence shown here is derived from an EMBL/GenBank/DDBJ whole genome shotgun (WGS) entry which is preliminary data.</text>
</comment>
<feature type="transmembrane region" description="Helical" evidence="10">
    <location>
        <begin position="445"/>
        <end position="468"/>
    </location>
</feature>
<evidence type="ECO:0000256" key="3">
    <source>
        <dbReference type="ARBA" id="ARBA00022448"/>
    </source>
</evidence>
<dbReference type="InterPro" id="IPR006685">
    <property type="entry name" value="MscS_channel_2nd"/>
</dbReference>
<dbReference type="InterPro" id="IPR023408">
    <property type="entry name" value="MscS_beta-dom_sf"/>
</dbReference>
<dbReference type="EMBL" id="BDQV01000475">
    <property type="protein sequence ID" value="GAY65391.1"/>
    <property type="molecule type" value="Genomic_DNA"/>
</dbReference>
<evidence type="ECO:0000256" key="7">
    <source>
        <dbReference type="ARBA" id="ARBA00023136"/>
    </source>
</evidence>
<dbReference type="PANTHER" id="PTHR31618">
    <property type="entry name" value="MECHANOSENSITIVE ION CHANNEL PROTEIN 5"/>
    <property type="match status" value="1"/>
</dbReference>
<dbReference type="GO" id="GO:0050982">
    <property type="term" value="P:detection of mechanical stimulus"/>
    <property type="evidence" value="ECO:0007669"/>
    <property type="project" value="UniProtKB-ARBA"/>
</dbReference>
<feature type="region of interest" description="Disordered" evidence="9">
    <location>
        <begin position="1"/>
        <end position="72"/>
    </location>
</feature>
<evidence type="ECO:0000256" key="10">
    <source>
        <dbReference type="SAM" id="Phobius"/>
    </source>
</evidence>
<evidence type="ECO:0000256" key="4">
    <source>
        <dbReference type="ARBA" id="ARBA00022692"/>
    </source>
</evidence>
<evidence type="ECO:0000256" key="8">
    <source>
        <dbReference type="ARBA" id="ARBA00023303"/>
    </source>
</evidence>
<evidence type="ECO:0000256" key="1">
    <source>
        <dbReference type="ARBA" id="ARBA00004141"/>
    </source>
</evidence>
<feature type="transmembrane region" description="Helical" evidence="10">
    <location>
        <begin position="413"/>
        <end position="433"/>
    </location>
</feature>
<dbReference type="FunFam" id="2.30.30.60:FF:000003">
    <property type="entry name" value="Predicted mechanosensitive ion channel"/>
    <property type="match status" value="1"/>
</dbReference>
<evidence type="ECO:0000259" key="11">
    <source>
        <dbReference type="Pfam" id="PF00924"/>
    </source>
</evidence>
<dbReference type="InterPro" id="IPR016688">
    <property type="entry name" value="MscS-like_plants/fungi"/>
</dbReference>
<keyword evidence="5 10" id="KW-1133">Transmembrane helix</keyword>
<dbReference type="PANTHER" id="PTHR31618:SF7">
    <property type="entry name" value="MECHANOSENSITIVE ION CHANNEL PROTEIN"/>
    <property type="match status" value="1"/>
</dbReference>
<organism evidence="12 13">
    <name type="scientific">Citrus unshiu</name>
    <name type="common">Satsuma mandarin</name>
    <name type="synonym">Citrus nobilis var. unshiu</name>
    <dbReference type="NCBI Taxonomy" id="55188"/>
    <lineage>
        <taxon>Eukaryota</taxon>
        <taxon>Viridiplantae</taxon>
        <taxon>Streptophyta</taxon>
        <taxon>Embryophyta</taxon>
        <taxon>Tracheophyta</taxon>
        <taxon>Spermatophyta</taxon>
        <taxon>Magnoliopsida</taxon>
        <taxon>eudicotyledons</taxon>
        <taxon>Gunneridae</taxon>
        <taxon>Pentapetalae</taxon>
        <taxon>rosids</taxon>
        <taxon>malvids</taxon>
        <taxon>Sapindales</taxon>
        <taxon>Rutaceae</taxon>
        <taxon>Aurantioideae</taxon>
        <taxon>Citrus</taxon>
    </lineage>
</organism>
<evidence type="ECO:0000256" key="9">
    <source>
        <dbReference type="SAM" id="MobiDB-lite"/>
    </source>
</evidence>
<evidence type="ECO:0000313" key="12">
    <source>
        <dbReference type="EMBL" id="GAY65391.1"/>
    </source>
</evidence>
<dbReference type="GO" id="GO:0008381">
    <property type="term" value="F:mechanosensitive monoatomic ion channel activity"/>
    <property type="evidence" value="ECO:0007669"/>
    <property type="project" value="TreeGrafter"/>
</dbReference>
<feature type="transmembrane region" description="Helical" evidence="10">
    <location>
        <begin position="156"/>
        <end position="181"/>
    </location>
</feature>
<feature type="transmembrane region" description="Helical" evidence="10">
    <location>
        <begin position="202"/>
        <end position="219"/>
    </location>
</feature>
<gene>
    <name evidence="12" type="ORF">CUMW_240740</name>
</gene>
<keyword evidence="4 10" id="KW-0812">Transmembrane</keyword>
<dbReference type="PIRSF" id="PIRSF017209">
    <property type="entry name" value="Memb_At2g17000_prd"/>
    <property type="match status" value="1"/>
</dbReference>
<reference evidence="12 13" key="1">
    <citation type="journal article" date="2017" name="Front. Genet.">
        <title>Draft sequencing of the heterozygous diploid genome of Satsuma (Citrus unshiu Marc.) using a hybrid assembly approach.</title>
        <authorList>
            <person name="Shimizu T."/>
            <person name="Tanizawa Y."/>
            <person name="Mochizuki T."/>
            <person name="Nagasaki H."/>
            <person name="Yoshioka T."/>
            <person name="Toyoda A."/>
            <person name="Fujiyama A."/>
            <person name="Kaminuma E."/>
            <person name="Nakamura Y."/>
        </authorList>
    </citation>
    <scope>NUCLEOTIDE SEQUENCE [LARGE SCALE GENOMIC DNA]</scope>
    <source>
        <strain evidence="13">cv. Miyagawa wase</strain>
    </source>
</reference>